<proteinExistence type="predicted"/>
<gene>
    <name evidence="1" type="ORF">OVA965_LOCUS17212</name>
    <name evidence="2" type="ORF">TMI583_LOCUS17222</name>
</gene>
<name>A0A8S2JU63_9BILA</name>
<accession>A0A8S2JU63</accession>
<dbReference type="Proteomes" id="UP000682733">
    <property type="component" value="Unassembled WGS sequence"/>
</dbReference>
<organism evidence="2 3">
    <name type="scientific">Didymodactylos carnosus</name>
    <dbReference type="NCBI Taxonomy" id="1234261"/>
    <lineage>
        <taxon>Eukaryota</taxon>
        <taxon>Metazoa</taxon>
        <taxon>Spiralia</taxon>
        <taxon>Gnathifera</taxon>
        <taxon>Rotifera</taxon>
        <taxon>Eurotatoria</taxon>
        <taxon>Bdelloidea</taxon>
        <taxon>Philodinida</taxon>
        <taxon>Philodinidae</taxon>
        <taxon>Didymodactylos</taxon>
    </lineage>
</organism>
<dbReference type="Proteomes" id="UP000677228">
    <property type="component" value="Unassembled WGS sequence"/>
</dbReference>
<dbReference type="AlphaFoldDB" id="A0A8S2JU63"/>
<evidence type="ECO:0000313" key="1">
    <source>
        <dbReference type="EMBL" id="CAF1056778.1"/>
    </source>
</evidence>
<sequence>MPNQKLLELSGQPPLESILRRNRLRWFGHVIRTEDERGDAALTKKAMFSYFPDWKRPRNIGIRKRWETKVMDDIEKSGIKNWRRDIREKDKWREIINIQVKTIPPQTKLKDIVHKYKERAENRRLEETTGIKQRKVTEILVKKRYILIDFLVNVKSQFIEHRADFL</sequence>
<dbReference type="EMBL" id="CAJOBA010008208">
    <property type="protein sequence ID" value="CAF3822864.1"/>
    <property type="molecule type" value="Genomic_DNA"/>
</dbReference>
<evidence type="ECO:0000313" key="2">
    <source>
        <dbReference type="EMBL" id="CAF3822864.1"/>
    </source>
</evidence>
<dbReference type="EMBL" id="CAJNOK010008193">
    <property type="protein sequence ID" value="CAF1056778.1"/>
    <property type="molecule type" value="Genomic_DNA"/>
</dbReference>
<protein>
    <submittedName>
        <fullName evidence="2">Uncharacterized protein</fullName>
    </submittedName>
</protein>
<reference evidence="2" key="1">
    <citation type="submission" date="2021-02" db="EMBL/GenBank/DDBJ databases">
        <authorList>
            <person name="Nowell W R."/>
        </authorList>
    </citation>
    <scope>NUCLEOTIDE SEQUENCE</scope>
</reference>
<evidence type="ECO:0000313" key="3">
    <source>
        <dbReference type="Proteomes" id="UP000682733"/>
    </source>
</evidence>
<comment type="caution">
    <text evidence="2">The sequence shown here is derived from an EMBL/GenBank/DDBJ whole genome shotgun (WGS) entry which is preliminary data.</text>
</comment>